<dbReference type="EMBL" id="KB706316">
    <property type="protein sequence ID" value="EMR68031.1"/>
    <property type="molecule type" value="Genomic_DNA"/>
</dbReference>
<evidence type="ECO:0000256" key="2">
    <source>
        <dbReference type="ARBA" id="ARBA00022692"/>
    </source>
</evidence>
<feature type="transmembrane region" description="Helical" evidence="6">
    <location>
        <begin position="158"/>
        <end position="175"/>
    </location>
</feature>
<feature type="transmembrane region" description="Helical" evidence="6">
    <location>
        <begin position="477"/>
        <end position="498"/>
    </location>
</feature>
<feature type="transmembrane region" description="Helical" evidence="6">
    <location>
        <begin position="58"/>
        <end position="85"/>
    </location>
</feature>
<sequence>MRQRLRNAVYGREPLTDSTEDLVVGSTQLYEANGQMRYVPMPTADPKDPLNLPQWRKWLAVIALCFYGALAVSSEAIIGALLPVFALEYGGVDPKILGTTENLLNIGGSGQSLDDLIDGLDGPPMWRISLLSTAPMIINGIASWVLVPLSIAIGRRPVILLCGALAWAGGIWAAASQSLDAHIAARCFQGIGAGTIDALIPLIIQDFMFIHERNKAVAAVNASTGLIIVGLGVGSPIIVTRMSWRWVYGITSIVGFVTWVSIILCLPETRRIRTPDELAGKEVYPLQEGETRPRVDHLRYGRRTLWTELGMFNAGMEWRRAGWAVWLAMKTTVFPNVLWCIALNAVLTAANSASHQVASSVLINSGWPFESLGLFVVPIVVACPFVWLFGGFFADKVSNGLARRRAGRREPEAHLVNLILPVIFGFAGPMVFGYAAQNANAGLPAWVVLVGVFILSFATNTVQTVVSVYLVECYPNFAGPVLVTVSTFRLIFGFTLSFNATTWIDNMGFFGAFSIYSGAIAGVALILPFIFLYGKPIRNWTAGRLERTDNKGKAKLMEEPEQERREDIELESNAVASSYYADERTGLYNIPLHPVAGDNTGLTDANGRRERTTSVGHAHAY</sequence>
<evidence type="ECO:0000256" key="5">
    <source>
        <dbReference type="SAM" id="MobiDB-lite"/>
    </source>
</evidence>
<evidence type="ECO:0000256" key="1">
    <source>
        <dbReference type="ARBA" id="ARBA00004141"/>
    </source>
</evidence>
<dbReference type="InterPro" id="IPR036259">
    <property type="entry name" value="MFS_trans_sf"/>
</dbReference>
<feature type="transmembrane region" description="Helical" evidence="6">
    <location>
        <begin position="181"/>
        <end position="204"/>
    </location>
</feature>
<evidence type="ECO:0000256" key="4">
    <source>
        <dbReference type="ARBA" id="ARBA00023136"/>
    </source>
</evidence>
<dbReference type="PANTHER" id="PTHR23502:SF164">
    <property type="entry name" value="MAJOR FACILITATOR SUPERFAMILY (MFS) PROFILE DOMAIN-CONTAINING PROTEIN"/>
    <property type="match status" value="1"/>
</dbReference>
<gene>
    <name evidence="8" type="ORF">UCREL1_4964</name>
</gene>
<dbReference type="SUPFAM" id="SSF103473">
    <property type="entry name" value="MFS general substrate transporter"/>
    <property type="match status" value="1"/>
</dbReference>
<keyword evidence="2 6" id="KW-0812">Transmembrane</keyword>
<dbReference type="OMA" id="DMMFIHQ"/>
<dbReference type="HOGENOM" id="CLU_008455_13_4_1"/>
<dbReference type="AlphaFoldDB" id="M7TDQ3"/>
<feature type="region of interest" description="Disordered" evidence="5">
    <location>
        <begin position="599"/>
        <end position="621"/>
    </location>
</feature>
<dbReference type="InterPro" id="IPR020846">
    <property type="entry name" value="MFS_dom"/>
</dbReference>
<feature type="transmembrane region" description="Helical" evidence="6">
    <location>
        <begin position="245"/>
        <end position="266"/>
    </location>
</feature>
<evidence type="ECO:0000259" key="7">
    <source>
        <dbReference type="PROSITE" id="PS50850"/>
    </source>
</evidence>
<keyword evidence="4 6" id="KW-0472">Membrane</keyword>
<proteinExistence type="predicted"/>
<feature type="transmembrane region" description="Helical" evidence="6">
    <location>
        <begin position="510"/>
        <end position="534"/>
    </location>
</feature>
<comment type="subcellular location">
    <subcellularLocation>
        <location evidence="1">Membrane</location>
        <topology evidence="1">Multi-pass membrane protein</topology>
    </subcellularLocation>
</comment>
<protein>
    <submittedName>
        <fullName evidence="8">Putative major facilitator superfamily transporter protein</fullName>
    </submittedName>
</protein>
<dbReference type="Proteomes" id="UP000012174">
    <property type="component" value="Unassembled WGS sequence"/>
</dbReference>
<evidence type="ECO:0000256" key="6">
    <source>
        <dbReference type="SAM" id="Phobius"/>
    </source>
</evidence>
<dbReference type="GO" id="GO:0022857">
    <property type="term" value="F:transmembrane transporter activity"/>
    <property type="evidence" value="ECO:0007669"/>
    <property type="project" value="InterPro"/>
</dbReference>
<keyword evidence="3 6" id="KW-1133">Transmembrane helix</keyword>
<dbReference type="PANTHER" id="PTHR23502">
    <property type="entry name" value="MAJOR FACILITATOR SUPERFAMILY"/>
    <property type="match status" value="1"/>
</dbReference>
<feature type="transmembrane region" description="Helical" evidence="6">
    <location>
        <begin position="443"/>
        <end position="470"/>
    </location>
</feature>
<evidence type="ECO:0000313" key="9">
    <source>
        <dbReference type="Proteomes" id="UP000012174"/>
    </source>
</evidence>
<accession>M7TDQ3</accession>
<dbReference type="InterPro" id="IPR011701">
    <property type="entry name" value="MFS"/>
</dbReference>
<organism evidence="8 9">
    <name type="scientific">Eutypa lata (strain UCR-EL1)</name>
    <name type="common">Grapevine dieback disease fungus</name>
    <name type="synonym">Eutypa armeniacae</name>
    <dbReference type="NCBI Taxonomy" id="1287681"/>
    <lineage>
        <taxon>Eukaryota</taxon>
        <taxon>Fungi</taxon>
        <taxon>Dikarya</taxon>
        <taxon>Ascomycota</taxon>
        <taxon>Pezizomycotina</taxon>
        <taxon>Sordariomycetes</taxon>
        <taxon>Xylariomycetidae</taxon>
        <taxon>Xylariales</taxon>
        <taxon>Diatrypaceae</taxon>
        <taxon>Eutypa</taxon>
    </lineage>
</organism>
<dbReference type="Gene3D" id="1.20.1250.20">
    <property type="entry name" value="MFS general substrate transporter like domains"/>
    <property type="match status" value="1"/>
</dbReference>
<feature type="domain" description="Major facilitator superfamily (MFS) profile" evidence="7">
    <location>
        <begin position="60"/>
        <end position="536"/>
    </location>
</feature>
<reference evidence="9" key="1">
    <citation type="journal article" date="2013" name="Genome Announc.">
        <title>Draft genome sequence of the grapevine dieback fungus Eutypa lata UCR-EL1.</title>
        <authorList>
            <person name="Blanco-Ulate B."/>
            <person name="Rolshausen P.E."/>
            <person name="Cantu D."/>
        </authorList>
    </citation>
    <scope>NUCLEOTIDE SEQUENCE [LARGE SCALE GENOMIC DNA]</scope>
    <source>
        <strain evidence="9">UCR-EL1</strain>
    </source>
</reference>
<feature type="transmembrane region" description="Helical" evidence="6">
    <location>
        <begin position="415"/>
        <end position="437"/>
    </location>
</feature>
<keyword evidence="9" id="KW-1185">Reference proteome</keyword>
<dbReference type="OrthoDB" id="268400at2759"/>
<feature type="transmembrane region" description="Helical" evidence="6">
    <location>
        <begin position="372"/>
        <end position="394"/>
    </location>
</feature>
<dbReference type="eggNOG" id="KOG0255">
    <property type="taxonomic scope" value="Eukaryota"/>
</dbReference>
<dbReference type="Pfam" id="PF07690">
    <property type="entry name" value="MFS_1"/>
    <property type="match status" value="1"/>
</dbReference>
<dbReference type="GO" id="GO:0005886">
    <property type="term" value="C:plasma membrane"/>
    <property type="evidence" value="ECO:0007669"/>
    <property type="project" value="TreeGrafter"/>
</dbReference>
<name>M7TDQ3_EUTLA</name>
<dbReference type="KEGG" id="ela:UCREL1_4964"/>
<feature type="transmembrane region" description="Helical" evidence="6">
    <location>
        <begin position="216"/>
        <end position="239"/>
    </location>
</feature>
<evidence type="ECO:0000256" key="3">
    <source>
        <dbReference type="ARBA" id="ARBA00022989"/>
    </source>
</evidence>
<dbReference type="PROSITE" id="PS50850">
    <property type="entry name" value="MFS"/>
    <property type="match status" value="1"/>
</dbReference>
<feature type="transmembrane region" description="Helical" evidence="6">
    <location>
        <begin position="125"/>
        <end position="146"/>
    </location>
</feature>
<evidence type="ECO:0000313" key="8">
    <source>
        <dbReference type="EMBL" id="EMR68031.1"/>
    </source>
</evidence>